<protein>
    <submittedName>
        <fullName evidence="3">Uncharacterized protein</fullName>
    </submittedName>
</protein>
<keyword evidence="4" id="KW-1185">Reference proteome</keyword>
<comment type="caution">
    <text evidence="3">The sequence shown here is derived from an EMBL/GenBank/DDBJ whole genome shotgun (WGS) entry which is preliminary data.</text>
</comment>
<dbReference type="Proteomes" id="UP001175353">
    <property type="component" value="Unassembled WGS sequence"/>
</dbReference>
<evidence type="ECO:0000313" key="3">
    <source>
        <dbReference type="EMBL" id="KAK0980463.1"/>
    </source>
</evidence>
<evidence type="ECO:0000313" key="4">
    <source>
        <dbReference type="Proteomes" id="UP001175353"/>
    </source>
</evidence>
<gene>
    <name evidence="3" type="ORF">LTR91_012294</name>
</gene>
<evidence type="ECO:0000256" key="1">
    <source>
        <dbReference type="SAM" id="MobiDB-lite"/>
    </source>
</evidence>
<dbReference type="EMBL" id="JAUJLE010000117">
    <property type="protein sequence ID" value="KAK0980463.1"/>
    <property type="molecule type" value="Genomic_DNA"/>
</dbReference>
<accession>A0AAN6KFS6</accession>
<feature type="signal peptide" evidence="2">
    <location>
        <begin position="1"/>
        <end position="17"/>
    </location>
</feature>
<name>A0AAN6KFS6_9PEZI</name>
<dbReference type="AlphaFoldDB" id="A0AAN6KFS6"/>
<reference evidence="3" key="1">
    <citation type="submission" date="2023-06" db="EMBL/GenBank/DDBJ databases">
        <title>Black Yeasts Isolated from many extreme environments.</title>
        <authorList>
            <person name="Coleine C."/>
            <person name="Stajich J.E."/>
            <person name="Selbmann L."/>
        </authorList>
    </citation>
    <scope>NUCLEOTIDE SEQUENCE</scope>
    <source>
        <strain evidence="3">CCFEE 5200</strain>
    </source>
</reference>
<dbReference type="PANTHER" id="PTHR38049:SF1">
    <property type="entry name" value="PROTEIN KINASE DOMAIN-CONTAINING PROTEIN"/>
    <property type="match status" value="1"/>
</dbReference>
<organism evidence="3 4">
    <name type="scientific">Friedmanniomyces endolithicus</name>
    <dbReference type="NCBI Taxonomy" id="329885"/>
    <lineage>
        <taxon>Eukaryota</taxon>
        <taxon>Fungi</taxon>
        <taxon>Dikarya</taxon>
        <taxon>Ascomycota</taxon>
        <taxon>Pezizomycotina</taxon>
        <taxon>Dothideomycetes</taxon>
        <taxon>Dothideomycetidae</taxon>
        <taxon>Mycosphaerellales</taxon>
        <taxon>Teratosphaeriaceae</taxon>
        <taxon>Friedmanniomyces</taxon>
    </lineage>
</organism>
<keyword evidence="2" id="KW-0732">Signal</keyword>
<feature type="chain" id="PRO_5042987172" evidence="2">
    <location>
        <begin position="18"/>
        <end position="376"/>
    </location>
</feature>
<feature type="region of interest" description="Disordered" evidence="1">
    <location>
        <begin position="276"/>
        <end position="302"/>
    </location>
</feature>
<sequence>MVDALVGLALSLGLVAPTGVSVTTGVAQGVSEQHKQNADAANQTRMLKFHIDIHLDEKRRKGKAAALHDRIITLHSDKLWIEPKDRDTGWPADSTHHPFTGFYLAYPDDNRPSTRGMVSTITVDPPMLNWLYIDNTTYALSYANRSGSIAHHVGSFDWTSEDNDSSITFDGWEGFVAVEEAEGKWALYFDMDDDGLKAKRKGKKVVDVSLVRRVVTGQEVNKWGLKEAGNMGFRATKEIDKISGKNKEQWHHSHTTHLQATWRATENRCVHHLRRSDHESLGKAEASTQNQWTPQGTVHPVSSETRQANAIAAEAAKDRPTKACGGREIWNWVPPRALQTIVIRAHSARRFAARTTDVGRVGKLVAVLRLQTQNHP</sequence>
<proteinExistence type="predicted"/>
<feature type="compositionally biased region" description="Polar residues" evidence="1">
    <location>
        <begin position="286"/>
        <end position="302"/>
    </location>
</feature>
<dbReference type="PANTHER" id="PTHR38049">
    <property type="entry name" value="RICIN B LECTIN DOMAIN-CONTAINING PROTEIN"/>
    <property type="match status" value="1"/>
</dbReference>
<evidence type="ECO:0000256" key="2">
    <source>
        <dbReference type="SAM" id="SignalP"/>
    </source>
</evidence>